<dbReference type="CDD" id="cd00303">
    <property type="entry name" value="retropepsin_like"/>
    <property type="match status" value="1"/>
</dbReference>
<name>A0A4P9YD38_ROZAC</name>
<dbReference type="InterPro" id="IPR021109">
    <property type="entry name" value="Peptidase_aspartic_dom_sf"/>
</dbReference>
<dbReference type="Pfam" id="PF13975">
    <property type="entry name" value="gag-asp_proteas"/>
    <property type="match status" value="1"/>
</dbReference>
<feature type="non-terminal residue" evidence="1">
    <location>
        <position position="180"/>
    </location>
</feature>
<evidence type="ECO:0000313" key="1">
    <source>
        <dbReference type="EMBL" id="RKP16531.1"/>
    </source>
</evidence>
<dbReference type="AlphaFoldDB" id="A0A4P9YD38"/>
<dbReference type="EMBL" id="ML006445">
    <property type="protein sequence ID" value="RKP16531.1"/>
    <property type="molecule type" value="Genomic_DNA"/>
</dbReference>
<evidence type="ECO:0000313" key="2">
    <source>
        <dbReference type="Proteomes" id="UP000281549"/>
    </source>
</evidence>
<dbReference type="Gene3D" id="2.40.70.10">
    <property type="entry name" value="Acid Proteases"/>
    <property type="match status" value="1"/>
</dbReference>
<accession>A0A4P9YD38</accession>
<protein>
    <recommendedName>
        <fullName evidence="3">Aspartic peptidase domain-containing protein</fullName>
    </recommendedName>
</protein>
<sequence>MKIEGRINDQPILATLDGGSEINVITHDLCKSLNIAYTPDRSVKMTSANSTHAQIVGLIPALSFTLNGLPFTAKVHVLEGSAIFQLLLGKPFEIQTRACIQCEFFGDLTNGVYQAKHDCGMIEIKNNVTVKIVNPGYNVGVIRKLPTTTGKRKPKKVSEKVRPVAMRIPIDKANESIIIE</sequence>
<proteinExistence type="predicted"/>
<reference evidence="2" key="1">
    <citation type="journal article" date="2018" name="Nat. Microbiol.">
        <title>Leveraging single-cell genomics to expand the fungal tree of life.</title>
        <authorList>
            <person name="Ahrendt S.R."/>
            <person name="Quandt C.A."/>
            <person name="Ciobanu D."/>
            <person name="Clum A."/>
            <person name="Salamov A."/>
            <person name="Andreopoulos B."/>
            <person name="Cheng J.F."/>
            <person name="Woyke T."/>
            <person name="Pelin A."/>
            <person name="Henrissat B."/>
            <person name="Reynolds N.K."/>
            <person name="Benny G.L."/>
            <person name="Smith M.E."/>
            <person name="James T.Y."/>
            <person name="Grigoriev I.V."/>
        </authorList>
    </citation>
    <scope>NUCLEOTIDE SEQUENCE [LARGE SCALE GENOMIC DNA]</scope>
    <source>
        <strain evidence="2">CSF55</strain>
    </source>
</reference>
<dbReference type="SUPFAM" id="SSF50630">
    <property type="entry name" value="Acid proteases"/>
    <property type="match status" value="1"/>
</dbReference>
<dbReference type="Proteomes" id="UP000281549">
    <property type="component" value="Unassembled WGS sequence"/>
</dbReference>
<gene>
    <name evidence="1" type="ORF">ROZALSC1DRAFT_31553</name>
</gene>
<evidence type="ECO:0008006" key="3">
    <source>
        <dbReference type="Google" id="ProtNLM"/>
    </source>
</evidence>
<organism evidence="1 2">
    <name type="scientific">Rozella allomycis (strain CSF55)</name>
    <dbReference type="NCBI Taxonomy" id="988480"/>
    <lineage>
        <taxon>Eukaryota</taxon>
        <taxon>Fungi</taxon>
        <taxon>Fungi incertae sedis</taxon>
        <taxon>Cryptomycota</taxon>
        <taxon>Cryptomycota incertae sedis</taxon>
        <taxon>Rozella</taxon>
    </lineage>
</organism>